<evidence type="ECO:0000313" key="1">
    <source>
        <dbReference type="EMBL" id="VFU21518.1"/>
    </source>
</evidence>
<organism evidence="1">
    <name type="scientific">Salix viminalis</name>
    <name type="common">Common osier</name>
    <name type="synonym">Basket willow</name>
    <dbReference type="NCBI Taxonomy" id="40686"/>
    <lineage>
        <taxon>Eukaryota</taxon>
        <taxon>Viridiplantae</taxon>
        <taxon>Streptophyta</taxon>
        <taxon>Embryophyta</taxon>
        <taxon>Tracheophyta</taxon>
        <taxon>Spermatophyta</taxon>
        <taxon>Magnoliopsida</taxon>
        <taxon>eudicotyledons</taxon>
        <taxon>Gunneridae</taxon>
        <taxon>Pentapetalae</taxon>
        <taxon>rosids</taxon>
        <taxon>fabids</taxon>
        <taxon>Malpighiales</taxon>
        <taxon>Salicaceae</taxon>
        <taxon>Saliceae</taxon>
        <taxon>Salix</taxon>
    </lineage>
</organism>
<name>A0A6N2KDY5_SALVM</name>
<sequence length="99" mass="11257">MAFKRTDEEDDCEVCPYMLTRVGEADLEKKVDGREAKLELEEAKAVEEARVRLVDLANLALLERRFYRDWKGAGCPISRDSLMGLGFCNLGFLLESLQV</sequence>
<accession>A0A6N2KDY5</accession>
<dbReference type="AlphaFoldDB" id="A0A6N2KDY5"/>
<proteinExistence type="predicted"/>
<protein>
    <submittedName>
        <fullName evidence="1">Uncharacterized protein</fullName>
    </submittedName>
</protein>
<gene>
    <name evidence="1" type="ORF">SVIM_LOCUS14158</name>
</gene>
<reference evidence="1" key="1">
    <citation type="submission" date="2019-03" db="EMBL/GenBank/DDBJ databases">
        <authorList>
            <person name="Mank J."/>
            <person name="Almeida P."/>
        </authorList>
    </citation>
    <scope>NUCLEOTIDE SEQUENCE</scope>
    <source>
        <strain evidence="1">78183</strain>
    </source>
</reference>
<dbReference type="EMBL" id="CAADRP010000002">
    <property type="protein sequence ID" value="VFU21518.1"/>
    <property type="molecule type" value="Genomic_DNA"/>
</dbReference>